<proteinExistence type="predicted"/>
<dbReference type="AlphaFoldDB" id="A0A0A8ZQX9"/>
<protein>
    <submittedName>
        <fullName evidence="1">Uncharacterized protein</fullName>
    </submittedName>
</protein>
<reference evidence="1" key="2">
    <citation type="journal article" date="2015" name="Data Brief">
        <title>Shoot transcriptome of the giant reed, Arundo donax.</title>
        <authorList>
            <person name="Barrero R.A."/>
            <person name="Guerrero F.D."/>
            <person name="Moolhuijzen P."/>
            <person name="Goolsby J.A."/>
            <person name="Tidwell J."/>
            <person name="Bellgard S.E."/>
            <person name="Bellgard M.I."/>
        </authorList>
    </citation>
    <scope>NUCLEOTIDE SEQUENCE</scope>
    <source>
        <tissue evidence="1">Shoot tissue taken approximately 20 cm above the soil surface</tissue>
    </source>
</reference>
<name>A0A0A8ZQX9_ARUDO</name>
<sequence>MLPGLVRYTVNNRTAPDTYAACSWTQRTRCTRKMQNGPISPLLGTYKQPLFVASAPIYLILLPLHFLWKVSCEFTCFSQSLSTAKIQEQVGS</sequence>
<reference evidence="1" key="1">
    <citation type="submission" date="2014-09" db="EMBL/GenBank/DDBJ databases">
        <authorList>
            <person name="Magalhaes I.L.F."/>
            <person name="Oliveira U."/>
            <person name="Santos F.R."/>
            <person name="Vidigal T.H.D.A."/>
            <person name="Brescovit A.D."/>
            <person name="Santos A.J."/>
        </authorList>
    </citation>
    <scope>NUCLEOTIDE SEQUENCE</scope>
    <source>
        <tissue evidence="1">Shoot tissue taken approximately 20 cm above the soil surface</tissue>
    </source>
</reference>
<dbReference type="EMBL" id="GBRH01258760">
    <property type="protein sequence ID" value="JAD39135.1"/>
    <property type="molecule type" value="Transcribed_RNA"/>
</dbReference>
<accession>A0A0A8ZQX9</accession>
<organism evidence="1">
    <name type="scientific">Arundo donax</name>
    <name type="common">Giant reed</name>
    <name type="synonym">Donax arundinaceus</name>
    <dbReference type="NCBI Taxonomy" id="35708"/>
    <lineage>
        <taxon>Eukaryota</taxon>
        <taxon>Viridiplantae</taxon>
        <taxon>Streptophyta</taxon>
        <taxon>Embryophyta</taxon>
        <taxon>Tracheophyta</taxon>
        <taxon>Spermatophyta</taxon>
        <taxon>Magnoliopsida</taxon>
        <taxon>Liliopsida</taxon>
        <taxon>Poales</taxon>
        <taxon>Poaceae</taxon>
        <taxon>PACMAD clade</taxon>
        <taxon>Arundinoideae</taxon>
        <taxon>Arundineae</taxon>
        <taxon>Arundo</taxon>
    </lineage>
</organism>
<evidence type="ECO:0000313" key="1">
    <source>
        <dbReference type="EMBL" id="JAD39135.1"/>
    </source>
</evidence>